<evidence type="ECO:0000256" key="5">
    <source>
        <dbReference type="ARBA" id="ARBA00022777"/>
    </source>
</evidence>
<dbReference type="Gene3D" id="1.10.287.130">
    <property type="match status" value="1"/>
</dbReference>
<evidence type="ECO:0000256" key="1">
    <source>
        <dbReference type="ARBA" id="ARBA00000085"/>
    </source>
</evidence>
<gene>
    <name evidence="7" type="ORF">DEIGR_330053</name>
</gene>
<dbReference type="SMART" id="SM00388">
    <property type="entry name" value="HisKA"/>
    <property type="match status" value="1"/>
</dbReference>
<keyword evidence="4" id="KW-0808">Transferase</keyword>
<comment type="caution">
    <text evidence="7">The sequence shown here is derived from an EMBL/GenBank/DDBJ whole genome shotgun (WGS) entry which is preliminary data.</text>
</comment>
<dbReference type="Proteomes" id="UP000056209">
    <property type="component" value="Unassembled WGS sequence"/>
</dbReference>
<feature type="domain" description="Histidine kinase" evidence="6">
    <location>
        <begin position="172"/>
        <end position="386"/>
    </location>
</feature>
<dbReference type="InterPro" id="IPR003661">
    <property type="entry name" value="HisK_dim/P_dom"/>
</dbReference>
<name>A0A100HQD6_9DEIO</name>
<dbReference type="SUPFAM" id="SSF47384">
    <property type="entry name" value="Homodimeric domain of signal transducing histidine kinase"/>
    <property type="match status" value="1"/>
</dbReference>
<dbReference type="GO" id="GO:0000155">
    <property type="term" value="F:phosphorelay sensor kinase activity"/>
    <property type="evidence" value="ECO:0007669"/>
    <property type="project" value="InterPro"/>
</dbReference>
<dbReference type="GO" id="GO:0000156">
    <property type="term" value="F:phosphorelay response regulator activity"/>
    <property type="evidence" value="ECO:0007669"/>
    <property type="project" value="TreeGrafter"/>
</dbReference>
<dbReference type="AlphaFoldDB" id="A0A100HQD6"/>
<accession>A0A100HQD6</accession>
<dbReference type="InterPro" id="IPR005467">
    <property type="entry name" value="His_kinase_dom"/>
</dbReference>
<evidence type="ECO:0000259" key="6">
    <source>
        <dbReference type="PROSITE" id="PS50109"/>
    </source>
</evidence>
<dbReference type="InterPro" id="IPR003594">
    <property type="entry name" value="HATPase_dom"/>
</dbReference>
<dbReference type="InterPro" id="IPR036097">
    <property type="entry name" value="HisK_dim/P_sf"/>
</dbReference>
<evidence type="ECO:0000256" key="2">
    <source>
        <dbReference type="ARBA" id="ARBA00012438"/>
    </source>
</evidence>
<keyword evidence="3" id="KW-0597">Phosphoprotein</keyword>
<dbReference type="PANTHER" id="PTHR42878">
    <property type="entry name" value="TWO-COMPONENT HISTIDINE KINASE"/>
    <property type="match status" value="1"/>
</dbReference>
<dbReference type="FunFam" id="3.30.565.10:FF:000006">
    <property type="entry name" value="Sensor histidine kinase WalK"/>
    <property type="match status" value="1"/>
</dbReference>
<keyword evidence="8" id="KW-1185">Reference proteome</keyword>
<dbReference type="EMBL" id="BCMS01000005">
    <property type="protein sequence ID" value="GAQ23795.1"/>
    <property type="molecule type" value="Genomic_DNA"/>
</dbReference>
<dbReference type="SUPFAM" id="SSF55874">
    <property type="entry name" value="ATPase domain of HSP90 chaperone/DNA topoisomerase II/histidine kinase"/>
    <property type="match status" value="1"/>
</dbReference>
<proteinExistence type="predicted"/>
<evidence type="ECO:0000256" key="3">
    <source>
        <dbReference type="ARBA" id="ARBA00022553"/>
    </source>
</evidence>
<dbReference type="InterPro" id="IPR050351">
    <property type="entry name" value="BphY/WalK/GraS-like"/>
</dbReference>
<dbReference type="SUPFAM" id="SSF55785">
    <property type="entry name" value="PYP-like sensor domain (PAS domain)"/>
    <property type="match status" value="1"/>
</dbReference>
<dbReference type="GO" id="GO:0007234">
    <property type="term" value="P:osmosensory signaling via phosphorelay pathway"/>
    <property type="evidence" value="ECO:0007669"/>
    <property type="project" value="TreeGrafter"/>
</dbReference>
<sequence length="392" mass="42756">MTHATLSLLPVQAVQAALDAIGDTIAILGPDGQIVAVNDAWTRFMQGNGGEESTCGVGANYLGACDRADGPSSDEGPLVAQGLRDVLGGRAEGYSLEYPCHSPTRQRWYRVEVRPFDAQGVRYATVVHTDVTAQRLTEIRAGDLDQEVALGVREKTAGLRAENRELDAFIGAVSHDLRAPIRHLRGYLQLLRRRAEPRLVDDDRRILDILEGASGRLAQMIDELLGLARTSQVALRVQPVDLHAVVERAWVNLDPDTQGRRIDWVTGNLPTVPGDPDLLRLAFENLLSNAIKYTSGREQARIEVGAKRDGRDWVVFVQDDGAGFDARYAHRLFGAFQRLHDDRDFQGVGMGLVNVKRIVERHGGSVWATGHPGDGATFSLRLPAGTGPAGID</sequence>
<dbReference type="InterPro" id="IPR004358">
    <property type="entry name" value="Sig_transdc_His_kin-like_C"/>
</dbReference>
<dbReference type="Gene3D" id="3.30.565.10">
    <property type="entry name" value="Histidine kinase-like ATPase, C-terminal domain"/>
    <property type="match status" value="1"/>
</dbReference>
<dbReference type="Pfam" id="PF08448">
    <property type="entry name" value="PAS_4"/>
    <property type="match status" value="1"/>
</dbReference>
<evidence type="ECO:0000313" key="8">
    <source>
        <dbReference type="Proteomes" id="UP000056209"/>
    </source>
</evidence>
<dbReference type="Pfam" id="PF02518">
    <property type="entry name" value="HATPase_c"/>
    <property type="match status" value="1"/>
</dbReference>
<dbReference type="CDD" id="cd00082">
    <property type="entry name" value="HisKA"/>
    <property type="match status" value="1"/>
</dbReference>
<organism evidence="7 8">
    <name type="scientific">Deinococcus grandis</name>
    <dbReference type="NCBI Taxonomy" id="57498"/>
    <lineage>
        <taxon>Bacteria</taxon>
        <taxon>Thermotogati</taxon>
        <taxon>Deinococcota</taxon>
        <taxon>Deinococci</taxon>
        <taxon>Deinococcales</taxon>
        <taxon>Deinococcaceae</taxon>
        <taxon>Deinococcus</taxon>
    </lineage>
</organism>
<dbReference type="SMART" id="SM00387">
    <property type="entry name" value="HATPase_c"/>
    <property type="match status" value="1"/>
</dbReference>
<dbReference type="OrthoDB" id="9808408at2"/>
<protein>
    <recommendedName>
        <fullName evidence="2">histidine kinase</fullName>
        <ecNumber evidence="2">2.7.13.3</ecNumber>
    </recommendedName>
</protein>
<evidence type="ECO:0000313" key="7">
    <source>
        <dbReference type="EMBL" id="GAQ23795.1"/>
    </source>
</evidence>
<reference evidence="8" key="1">
    <citation type="submission" date="2015-11" db="EMBL/GenBank/DDBJ databases">
        <title>Draft Genome Sequence of the Radioresistant Bacterium Deinococcus grandis, Isolated from Freshwater Fish in Japan.</title>
        <authorList>
            <person name="Satoh K."/>
            <person name="Onodera T."/>
            <person name="Omoso K."/>
            <person name="Takeda-Yano K."/>
            <person name="Katayama T."/>
            <person name="Oono Y."/>
            <person name="Narumi I."/>
        </authorList>
    </citation>
    <scope>NUCLEOTIDE SEQUENCE [LARGE SCALE GENOMIC DNA]</scope>
    <source>
        <strain evidence="8">ATCC 43672</strain>
    </source>
</reference>
<dbReference type="EC" id="2.7.13.3" evidence="2"/>
<keyword evidence="5 7" id="KW-0418">Kinase</keyword>
<dbReference type="GO" id="GO:0030295">
    <property type="term" value="F:protein kinase activator activity"/>
    <property type="evidence" value="ECO:0007669"/>
    <property type="project" value="TreeGrafter"/>
</dbReference>
<dbReference type="PROSITE" id="PS50109">
    <property type="entry name" value="HIS_KIN"/>
    <property type="match status" value="1"/>
</dbReference>
<dbReference type="RefSeq" id="WP_058979892.1">
    <property type="nucleotide sequence ID" value="NZ_BCMS01000005.1"/>
</dbReference>
<dbReference type="InterPro" id="IPR035965">
    <property type="entry name" value="PAS-like_dom_sf"/>
</dbReference>
<dbReference type="Pfam" id="PF00512">
    <property type="entry name" value="HisKA"/>
    <property type="match status" value="1"/>
</dbReference>
<evidence type="ECO:0000256" key="4">
    <source>
        <dbReference type="ARBA" id="ARBA00022679"/>
    </source>
</evidence>
<dbReference type="Gene3D" id="3.30.450.20">
    <property type="entry name" value="PAS domain"/>
    <property type="match status" value="1"/>
</dbReference>
<comment type="catalytic activity">
    <reaction evidence="1">
        <text>ATP + protein L-histidine = ADP + protein N-phospho-L-histidine.</text>
        <dbReference type="EC" id="2.7.13.3"/>
    </reaction>
</comment>
<dbReference type="PANTHER" id="PTHR42878:SF15">
    <property type="entry name" value="BACTERIOPHYTOCHROME"/>
    <property type="match status" value="1"/>
</dbReference>
<dbReference type="InterPro" id="IPR036890">
    <property type="entry name" value="HATPase_C_sf"/>
</dbReference>
<dbReference type="InterPro" id="IPR013656">
    <property type="entry name" value="PAS_4"/>
</dbReference>
<dbReference type="PRINTS" id="PR00344">
    <property type="entry name" value="BCTRLSENSOR"/>
</dbReference>